<dbReference type="Proteomes" id="UP000507222">
    <property type="component" value="Unassembled WGS sequence"/>
</dbReference>
<organism evidence="3 5">
    <name type="scientific">Prunus armeniaca</name>
    <name type="common">Apricot</name>
    <name type="synonym">Armeniaca vulgaris</name>
    <dbReference type="NCBI Taxonomy" id="36596"/>
    <lineage>
        <taxon>Eukaryota</taxon>
        <taxon>Viridiplantae</taxon>
        <taxon>Streptophyta</taxon>
        <taxon>Embryophyta</taxon>
        <taxon>Tracheophyta</taxon>
        <taxon>Spermatophyta</taxon>
        <taxon>Magnoliopsida</taxon>
        <taxon>eudicotyledons</taxon>
        <taxon>Gunneridae</taxon>
        <taxon>Pentapetalae</taxon>
        <taxon>rosids</taxon>
        <taxon>fabids</taxon>
        <taxon>Rosales</taxon>
        <taxon>Rosaceae</taxon>
        <taxon>Amygdaloideae</taxon>
        <taxon>Amygdaleae</taxon>
        <taxon>Prunus</taxon>
    </lineage>
</organism>
<dbReference type="AlphaFoldDB" id="A0A6J5VAT9"/>
<evidence type="ECO:0000313" key="3">
    <source>
        <dbReference type="EMBL" id="CAB4284927.1"/>
    </source>
</evidence>
<name>A0A6J5VAT9_PRUAR</name>
<feature type="compositionally biased region" description="Polar residues" evidence="1">
    <location>
        <begin position="61"/>
        <end position="71"/>
    </location>
</feature>
<proteinExistence type="predicted"/>
<dbReference type="Proteomes" id="UP000507245">
    <property type="component" value="Unassembled WGS sequence"/>
</dbReference>
<keyword evidence="6" id="KW-1185">Reference proteome</keyword>
<evidence type="ECO:0008006" key="7">
    <source>
        <dbReference type="Google" id="ProtNLM"/>
    </source>
</evidence>
<evidence type="ECO:0000313" key="5">
    <source>
        <dbReference type="Proteomes" id="UP000507222"/>
    </source>
</evidence>
<feature type="chain" id="PRO_5036181812" description="Secreted protein" evidence="2">
    <location>
        <begin position="19"/>
        <end position="71"/>
    </location>
</feature>
<dbReference type="EMBL" id="CAEKDK010000006">
    <property type="protein sequence ID" value="CAB4284927.1"/>
    <property type="molecule type" value="Genomic_DNA"/>
</dbReference>
<evidence type="ECO:0000313" key="6">
    <source>
        <dbReference type="Proteomes" id="UP000507245"/>
    </source>
</evidence>
<protein>
    <recommendedName>
        <fullName evidence="7">Secreted protein</fullName>
    </recommendedName>
</protein>
<evidence type="ECO:0000256" key="2">
    <source>
        <dbReference type="SAM" id="SignalP"/>
    </source>
</evidence>
<dbReference type="EMBL" id="CAEKKB010000006">
    <property type="protein sequence ID" value="CAB4315347.1"/>
    <property type="molecule type" value="Genomic_DNA"/>
</dbReference>
<evidence type="ECO:0000313" key="4">
    <source>
        <dbReference type="EMBL" id="CAB4315347.1"/>
    </source>
</evidence>
<reference evidence="6" key="1">
    <citation type="journal article" date="2020" name="Genome Biol.">
        <title>Gamete binning: chromosome-level and haplotype-resolved genome assembly enabled by high-throughput single-cell sequencing of gamete genomes.</title>
        <authorList>
            <person name="Campoy J.A."/>
            <person name="Sun H."/>
            <person name="Goel M."/>
            <person name="Jiao W.-B."/>
            <person name="Folz-Donahue K."/>
            <person name="Wang N."/>
            <person name="Rubio M."/>
            <person name="Liu C."/>
            <person name="Kukat C."/>
            <person name="Ruiz D."/>
            <person name="Huettel B."/>
            <person name="Schneeberger K."/>
        </authorList>
    </citation>
    <scope>NUCLEOTIDE SEQUENCE [LARGE SCALE GENOMIC DNA]</scope>
    <source>
        <strain evidence="6">cv. Rojo Pasion</strain>
    </source>
</reference>
<keyword evidence="2" id="KW-0732">Signal</keyword>
<feature type="compositionally biased region" description="Basic and acidic residues" evidence="1">
    <location>
        <begin position="46"/>
        <end position="60"/>
    </location>
</feature>
<gene>
    <name evidence="3" type="ORF">CURHAP_LOCUS40586</name>
    <name evidence="4" type="ORF">ORAREDHAP_LOCUS40000</name>
</gene>
<reference evidence="3 5" key="2">
    <citation type="submission" date="2020-05" db="EMBL/GenBank/DDBJ databases">
        <authorList>
            <person name="Campoy J."/>
            <person name="Schneeberger K."/>
            <person name="Spophaly S."/>
        </authorList>
    </citation>
    <scope>NUCLEOTIDE SEQUENCE [LARGE SCALE GENOMIC DNA]</scope>
    <source>
        <strain evidence="3">PruArmRojPasFocal</strain>
    </source>
</reference>
<sequence>MSVCHFWGLGSLFVFAAATSPPRPWQRVFGLSLAIIAKKKEQPRNAALKHGEWKTGENRAKQSSFDQLAYP</sequence>
<accession>A0A6J5VAT9</accession>
<feature type="signal peptide" evidence="2">
    <location>
        <begin position="1"/>
        <end position="18"/>
    </location>
</feature>
<evidence type="ECO:0000256" key="1">
    <source>
        <dbReference type="SAM" id="MobiDB-lite"/>
    </source>
</evidence>
<feature type="region of interest" description="Disordered" evidence="1">
    <location>
        <begin position="46"/>
        <end position="71"/>
    </location>
</feature>